<keyword evidence="2" id="KW-1185">Reference proteome</keyword>
<name>A0ACB9X371_CHAAC</name>
<evidence type="ECO:0000313" key="1">
    <source>
        <dbReference type="EMBL" id="KAI4820219.1"/>
    </source>
</evidence>
<proteinExistence type="predicted"/>
<gene>
    <name evidence="1" type="ORF">KUCAC02_028203</name>
</gene>
<comment type="caution">
    <text evidence="1">The sequence shown here is derived from an EMBL/GenBank/DDBJ whole genome shotgun (WGS) entry which is preliminary data.</text>
</comment>
<organism evidence="1 2">
    <name type="scientific">Chaenocephalus aceratus</name>
    <name type="common">Blackfin icefish</name>
    <name type="synonym">Chaenichthys aceratus</name>
    <dbReference type="NCBI Taxonomy" id="36190"/>
    <lineage>
        <taxon>Eukaryota</taxon>
        <taxon>Metazoa</taxon>
        <taxon>Chordata</taxon>
        <taxon>Craniata</taxon>
        <taxon>Vertebrata</taxon>
        <taxon>Euteleostomi</taxon>
        <taxon>Actinopterygii</taxon>
        <taxon>Neopterygii</taxon>
        <taxon>Teleostei</taxon>
        <taxon>Neoteleostei</taxon>
        <taxon>Acanthomorphata</taxon>
        <taxon>Eupercaria</taxon>
        <taxon>Perciformes</taxon>
        <taxon>Notothenioidei</taxon>
        <taxon>Channichthyidae</taxon>
        <taxon>Chaenocephalus</taxon>
    </lineage>
</organism>
<reference evidence="1" key="1">
    <citation type="submission" date="2022-05" db="EMBL/GenBank/DDBJ databases">
        <title>Chromosome-level genome of Chaenocephalus aceratus.</title>
        <authorList>
            <person name="Park H."/>
        </authorList>
    </citation>
    <scope>NUCLEOTIDE SEQUENCE</scope>
    <source>
        <strain evidence="1">KU_202001</strain>
    </source>
</reference>
<dbReference type="Proteomes" id="UP001057452">
    <property type="component" value="Chromosome 9"/>
</dbReference>
<protein>
    <submittedName>
        <fullName evidence="1">Uncharacterized protein</fullName>
    </submittedName>
</protein>
<sequence length="277" mass="31471">MENNVTVSKVLNSLEVVRKATFPARDTILHGYMHFEALTTNDYSYSCVCCGYYPPVVVMDLHKKGVFNLPDDVSCGTHCEDITKCDKVGPCQASWKLPTHPAQEQLIGNACFELIEIIAQSKLCQHGDTQLYATHSQLYLMMLPSETPSVFLCGNLGTSCWLNLSQSIHPGPWKETTGLEMEGFPRQLYGNDCGIFMLMYAFYTILDAPYDFTITDMPALRKWWCVMLMGNFDLGSHGKMFAHWMEKSKALLRGEVPPVFRVRKRKLDDITEKEEQL</sequence>
<dbReference type="EMBL" id="CM043793">
    <property type="protein sequence ID" value="KAI4820219.1"/>
    <property type="molecule type" value="Genomic_DNA"/>
</dbReference>
<accession>A0ACB9X371</accession>
<evidence type="ECO:0000313" key="2">
    <source>
        <dbReference type="Proteomes" id="UP001057452"/>
    </source>
</evidence>